<dbReference type="EMBL" id="AC090874">
    <property type="protein sequence ID" value="AAN08212.1"/>
    <property type="molecule type" value="Genomic_DNA"/>
</dbReference>
<reference evidence="2" key="4">
    <citation type="submission" date="2006-01" db="EMBL/GenBank/DDBJ databases">
        <title>Oryza sativa chromosome 3 BAC OJ1523_A02 genomic sequence.</title>
        <authorList>
            <person name="Buell C.R."/>
            <person name="Yuan Q."/>
            <person name="Ouyang S."/>
            <person name="Liu J."/>
            <person name="Gansberger K."/>
            <person name="Jones K.M."/>
            <person name="Overton II L.L."/>
            <person name="Tsitrin T."/>
            <person name="Kim M.M."/>
            <person name="Bera J.J."/>
            <person name="Jin S.S."/>
            <person name="Fadrosh D.W."/>
            <person name="Tallon L.J."/>
            <person name="Koo H."/>
            <person name="Zismann V."/>
            <person name="Hsiao J."/>
            <person name="Blunt S."/>
            <person name="Vanaken S.S."/>
            <person name="Riedmuller S.B."/>
            <person name="Utterback T.T."/>
            <person name="Feldblyum T.V."/>
            <person name="Yang Q.Q."/>
            <person name="Haas B.J."/>
            <person name="Suh B.B."/>
            <person name="Peterson J.J."/>
            <person name="Quackenbush J."/>
            <person name="White O."/>
            <person name="Salzberg S.L."/>
            <person name="Fraser C.M."/>
        </authorList>
    </citation>
    <scope>NUCLEOTIDE SEQUENCE</scope>
</reference>
<keyword evidence="1" id="KW-0472">Membrane</keyword>
<protein>
    <submittedName>
        <fullName evidence="3">Uncharacterized protein</fullName>
    </submittedName>
</protein>
<name>Q7G7B2_ORYSJ</name>
<feature type="transmembrane region" description="Helical" evidence="1">
    <location>
        <begin position="6"/>
        <end position="31"/>
    </location>
</feature>
<keyword evidence="1" id="KW-1133">Transmembrane helix</keyword>
<reference evidence="4" key="2">
    <citation type="journal article" date="2005" name="Nature">
        <title>The map-based sequence of the rice genome.</title>
        <authorList>
            <consortium name="International rice genome sequencing project (IRGSP)"/>
            <person name="Matsumoto T."/>
            <person name="Wu J."/>
            <person name="Kanamori H."/>
            <person name="Katayose Y."/>
            <person name="Fujisawa M."/>
            <person name="Namiki N."/>
            <person name="Mizuno H."/>
            <person name="Yamamoto K."/>
            <person name="Antonio B.A."/>
            <person name="Baba T."/>
            <person name="Sakata K."/>
            <person name="Nagamura Y."/>
            <person name="Aoki H."/>
            <person name="Arikawa K."/>
            <person name="Arita K."/>
            <person name="Bito T."/>
            <person name="Chiden Y."/>
            <person name="Fujitsuka N."/>
            <person name="Fukunaka R."/>
            <person name="Hamada M."/>
            <person name="Harada C."/>
            <person name="Hayashi A."/>
            <person name="Hijishita S."/>
            <person name="Honda M."/>
            <person name="Hosokawa S."/>
            <person name="Ichikawa Y."/>
            <person name="Idonuma A."/>
            <person name="Iijima M."/>
            <person name="Ikeda M."/>
            <person name="Ikeno M."/>
            <person name="Ito K."/>
            <person name="Ito S."/>
            <person name="Ito T."/>
            <person name="Ito Y."/>
            <person name="Ito Y."/>
            <person name="Iwabuchi A."/>
            <person name="Kamiya K."/>
            <person name="Karasawa W."/>
            <person name="Kurita K."/>
            <person name="Katagiri S."/>
            <person name="Kikuta A."/>
            <person name="Kobayashi H."/>
            <person name="Kobayashi N."/>
            <person name="Machita K."/>
            <person name="Maehara T."/>
            <person name="Masukawa M."/>
            <person name="Mizubayashi T."/>
            <person name="Mukai Y."/>
            <person name="Nagasaki H."/>
            <person name="Nagata Y."/>
            <person name="Naito S."/>
            <person name="Nakashima M."/>
            <person name="Nakama Y."/>
            <person name="Nakamichi Y."/>
            <person name="Nakamura M."/>
            <person name="Meguro A."/>
            <person name="Negishi M."/>
            <person name="Ohta I."/>
            <person name="Ohta T."/>
            <person name="Okamoto M."/>
            <person name="Ono N."/>
            <person name="Saji S."/>
            <person name="Sakaguchi M."/>
            <person name="Sakai K."/>
            <person name="Shibata M."/>
            <person name="Shimokawa T."/>
            <person name="Song J."/>
            <person name="Takazaki Y."/>
            <person name="Terasawa K."/>
            <person name="Tsugane M."/>
            <person name="Tsuji K."/>
            <person name="Ueda S."/>
            <person name="Waki K."/>
            <person name="Yamagata H."/>
            <person name="Yamamoto M."/>
            <person name="Yamamoto S."/>
            <person name="Yamane H."/>
            <person name="Yoshiki S."/>
            <person name="Yoshihara R."/>
            <person name="Yukawa K."/>
            <person name="Zhong H."/>
            <person name="Yano M."/>
            <person name="Yuan Q."/>
            <person name="Ouyang S."/>
            <person name="Liu J."/>
            <person name="Jones K.M."/>
            <person name="Gansberger K."/>
            <person name="Moffat K."/>
            <person name="Hill J."/>
            <person name="Bera J."/>
            <person name="Fadrosh D."/>
            <person name="Jin S."/>
            <person name="Johri S."/>
            <person name="Kim M."/>
            <person name="Overton L."/>
            <person name="Reardon M."/>
            <person name="Tsitrin T."/>
            <person name="Vuong H."/>
            <person name="Weaver B."/>
            <person name="Ciecko A."/>
            <person name="Tallon L."/>
            <person name="Jackson J."/>
            <person name="Pai G."/>
            <person name="Aken S.V."/>
            <person name="Utterback T."/>
            <person name="Reidmuller S."/>
            <person name="Feldblyum T."/>
            <person name="Hsiao J."/>
            <person name="Zismann V."/>
            <person name="Iobst S."/>
            <person name="de Vazeille A.R."/>
            <person name="Buell C.R."/>
            <person name="Ying K."/>
            <person name="Li Y."/>
            <person name="Lu T."/>
            <person name="Huang Y."/>
            <person name="Zhao Q."/>
            <person name="Feng Q."/>
            <person name="Zhang L."/>
            <person name="Zhu J."/>
            <person name="Weng Q."/>
            <person name="Mu J."/>
            <person name="Lu Y."/>
            <person name="Fan D."/>
            <person name="Liu Y."/>
            <person name="Guan J."/>
            <person name="Zhang Y."/>
            <person name="Yu S."/>
            <person name="Liu X."/>
            <person name="Zhang Y."/>
            <person name="Hong G."/>
            <person name="Han B."/>
            <person name="Choisne N."/>
            <person name="Demange N."/>
            <person name="Orjeda G."/>
            <person name="Samain S."/>
            <person name="Cattolico L."/>
            <person name="Pelletier E."/>
            <person name="Couloux A."/>
            <person name="Segurens B."/>
            <person name="Wincker P."/>
            <person name="D'Hont A."/>
            <person name="Scarpelli C."/>
            <person name="Weissenbach J."/>
            <person name="Salanoubat M."/>
            <person name="Quetier F."/>
            <person name="Yu Y."/>
            <person name="Kim H.R."/>
            <person name="Rambo T."/>
            <person name="Currie J."/>
            <person name="Collura K."/>
            <person name="Luo M."/>
            <person name="Yang T."/>
            <person name="Ammiraju J.S.S."/>
            <person name="Engler F."/>
            <person name="Soderlund C."/>
            <person name="Wing R.A."/>
            <person name="Palmer L.E."/>
            <person name="de la Bastide M."/>
            <person name="Spiegel L."/>
            <person name="Nascimento L."/>
            <person name="Zutavern T."/>
            <person name="O'Shaughnessy A."/>
            <person name="Dike S."/>
            <person name="Dedhia N."/>
            <person name="Preston R."/>
            <person name="Balija V."/>
            <person name="McCombie W.R."/>
            <person name="Chow T."/>
            <person name="Chen H."/>
            <person name="Chung M."/>
            <person name="Chen C."/>
            <person name="Shaw J."/>
            <person name="Wu H."/>
            <person name="Hsiao K."/>
            <person name="Chao Y."/>
            <person name="Chu M."/>
            <person name="Cheng C."/>
            <person name="Hour A."/>
            <person name="Lee P."/>
            <person name="Lin S."/>
            <person name="Lin Y."/>
            <person name="Liou J."/>
            <person name="Liu S."/>
            <person name="Hsing Y."/>
            <person name="Raghuvanshi S."/>
            <person name="Mohanty A."/>
            <person name="Bharti A.K."/>
            <person name="Gaur A."/>
            <person name="Gupta V."/>
            <person name="Kumar D."/>
            <person name="Ravi V."/>
            <person name="Vij S."/>
            <person name="Kapur A."/>
            <person name="Khurana P."/>
            <person name="Khurana P."/>
            <person name="Khurana J.P."/>
            <person name="Tyagi A.K."/>
            <person name="Gaikwad K."/>
            <person name="Singh A."/>
            <person name="Dalal V."/>
            <person name="Srivastava S."/>
            <person name="Dixit A."/>
            <person name="Pal A.K."/>
            <person name="Ghazi I.A."/>
            <person name="Yadav M."/>
            <person name="Pandit A."/>
            <person name="Bhargava A."/>
            <person name="Sureshbabu K."/>
            <person name="Batra K."/>
            <person name="Sharma T.R."/>
            <person name="Mohapatra T."/>
            <person name="Singh N.K."/>
            <person name="Messing J."/>
            <person name="Nelson A.B."/>
            <person name="Fuks G."/>
            <person name="Kavchok S."/>
            <person name="Keizer G."/>
            <person name="Linton E."/>
            <person name="Llaca V."/>
            <person name="Song R."/>
            <person name="Tanyolac B."/>
            <person name="Young S."/>
            <person name="Ho-Il K."/>
            <person name="Hahn J.H."/>
            <person name="Sangsakoo G."/>
            <person name="Vanavichit A."/>
            <person name="de Mattos Luiz.A.T."/>
            <person name="Zimmer P.D."/>
            <person name="Malone G."/>
            <person name="Dellagostin O."/>
            <person name="de Oliveira A.C."/>
            <person name="Bevan M."/>
            <person name="Bancroft I."/>
            <person name="Minx P."/>
            <person name="Cordum H."/>
            <person name="Wilson R."/>
            <person name="Cheng Z."/>
            <person name="Jin W."/>
            <person name="Jiang J."/>
            <person name="Leong S.A."/>
            <person name="Iwama H."/>
            <person name="Gojobori T."/>
            <person name="Itoh T."/>
            <person name="Niimura Y."/>
            <person name="Fujii Y."/>
            <person name="Habara T."/>
            <person name="Sakai H."/>
            <person name="Sato Y."/>
            <person name="Wilson G."/>
            <person name="Kumar K."/>
            <person name="McCouch S."/>
            <person name="Juretic N."/>
            <person name="Hoen D."/>
            <person name="Wright S."/>
            <person name="Bruskiewich R."/>
            <person name="Bureau T."/>
            <person name="Miyao A."/>
            <person name="Hirochika H."/>
            <person name="Nishikawa T."/>
            <person name="Kadowaki K."/>
            <person name="Sugiura M."/>
            <person name="Burr B."/>
            <person name="Sasaki T."/>
        </authorList>
    </citation>
    <scope>NUCLEOTIDE SEQUENCE [LARGE SCALE GENOMIC DNA]</scope>
    <source>
        <strain evidence="4">cv. Nipponbare</strain>
    </source>
</reference>
<reference evidence="3" key="5">
    <citation type="submission" date="2006-11" db="EMBL/GenBank/DDBJ databases">
        <title>.</title>
        <authorList>
            <person name="Buell C."/>
            <person name="Yuan Q."/>
            <person name="Ouyang S."/>
            <person name="Liu J."/>
            <person name="Gansberger K."/>
            <person name="Jones K."/>
            <person name="Overton II L."/>
            <person name="Tsitrin T."/>
            <person name="Kim M."/>
            <person name="Bera J."/>
            <person name="Jin S."/>
            <person name="Fadrosh D."/>
            <person name="Tallon L."/>
            <person name="Koo H."/>
            <person name="Zismann V."/>
            <person name="Hsiao J."/>
            <person name="Blunt S."/>
            <person name="Vanaken S."/>
            <person name="Riedmuller S."/>
            <person name="Utterback T."/>
            <person name="Feldblyum T."/>
            <person name="Yang Q."/>
            <person name="Haas B."/>
            <person name="Suh B."/>
            <person name="Peterson J."/>
            <person name="Quackenbush J."/>
            <person name="White O."/>
            <person name="Salzberg S."/>
            <person name="Fraser C."/>
        </authorList>
    </citation>
    <scope>NUCLEOTIDE SEQUENCE</scope>
</reference>
<evidence type="ECO:0000313" key="3">
    <source>
        <dbReference type="EMBL" id="AAP12906.1"/>
    </source>
</evidence>
<evidence type="ECO:0000313" key="4">
    <source>
        <dbReference type="Proteomes" id="UP000000763"/>
    </source>
</evidence>
<keyword evidence="1" id="KW-0812">Transmembrane</keyword>
<dbReference type="Proteomes" id="UP000000763">
    <property type="component" value="Chromosome 3"/>
</dbReference>
<reference evidence="3" key="3">
    <citation type="submission" date="2005-04" db="EMBL/GenBank/DDBJ databases">
        <authorList>
            <person name="Buell R."/>
        </authorList>
    </citation>
    <scope>NUCLEOTIDE SEQUENCE</scope>
</reference>
<sequence>MPECLPSFLLLLLLLLFVVVFFFFFFFFFFFSSLSLSGLSRECSLGYRLLEGPSGLALFKKFYPTFRQRADAVVDDE</sequence>
<dbReference type="EMBL" id="AC092778">
    <property type="protein sequence ID" value="AAP12906.1"/>
    <property type="molecule type" value="Genomic_DNA"/>
</dbReference>
<accession>Q7G7B2</accession>
<gene>
    <name evidence="3" type="ordered locus">Os03g40300</name>
    <name evidence="2" type="ORF">OJ1523_A02.7</name>
</gene>
<dbReference type="AlphaFoldDB" id="Q7G7B2"/>
<organism evidence="3 4">
    <name type="scientific">Oryza sativa subsp. japonica</name>
    <name type="common">Rice</name>
    <dbReference type="NCBI Taxonomy" id="39947"/>
    <lineage>
        <taxon>Eukaryota</taxon>
        <taxon>Viridiplantae</taxon>
        <taxon>Streptophyta</taxon>
        <taxon>Embryophyta</taxon>
        <taxon>Tracheophyta</taxon>
        <taxon>Spermatophyta</taxon>
        <taxon>Magnoliopsida</taxon>
        <taxon>Liliopsida</taxon>
        <taxon>Poales</taxon>
        <taxon>Poaceae</taxon>
        <taxon>BOP clade</taxon>
        <taxon>Oryzoideae</taxon>
        <taxon>Oryzeae</taxon>
        <taxon>Oryzinae</taxon>
        <taxon>Oryza</taxon>
        <taxon>Oryza sativa</taxon>
    </lineage>
</organism>
<reference evidence="2" key="1">
    <citation type="submission" date="2003-02" db="EMBL/GenBank/DDBJ databases">
        <authorList>
            <person name="Buell R."/>
            <person name="Liu J."/>
            <person name="Childs K."/>
            <person name="Zaborsky J."/>
            <person name="Tallon L."/>
            <person name="Wirtz U."/>
            <person name="Wei F."/>
            <person name="Kuang H."/>
            <person name="Zhang P."/>
            <person name="Marano M."/>
            <person name="Baker B."/>
        </authorList>
    </citation>
    <scope>NUCLEOTIDE SEQUENCE</scope>
</reference>
<proteinExistence type="predicted"/>
<reference evidence="4" key="6">
    <citation type="journal article" date="2008" name="Nucleic Acids Res.">
        <title>The rice annotation project database (RAP-DB): 2008 update.</title>
        <authorList>
            <consortium name="The rice annotation project (RAP)"/>
        </authorList>
    </citation>
    <scope>GENOME REANNOTATION</scope>
    <source>
        <strain evidence="4">cv. Nipponbare</strain>
    </source>
</reference>
<evidence type="ECO:0000256" key="1">
    <source>
        <dbReference type="SAM" id="Phobius"/>
    </source>
</evidence>
<evidence type="ECO:0000313" key="2">
    <source>
        <dbReference type="EMBL" id="AAN08212.1"/>
    </source>
</evidence>